<dbReference type="OrthoDB" id="21214at2759"/>
<keyword evidence="3" id="KW-1185">Reference proteome</keyword>
<feature type="region of interest" description="Disordered" evidence="1">
    <location>
        <begin position="168"/>
        <end position="192"/>
    </location>
</feature>
<dbReference type="RefSeq" id="XP_024729853.1">
    <property type="nucleotide sequence ID" value="XM_024881551.1"/>
</dbReference>
<sequence>MAEPGTAAETVPLDTHTPLAPTHALSITHTKHHTILIQDLTPSLSSLFSPSTGLAIEEATKLIDGTPAPPTLYTLKKENLLGSHMRVHDKEGKEVAEWKNPILSLDAGKVTIKFLDGEAGQKTVEVNSIGHDRISESFDLNKKTYVWEAESKHHQHKHLYEISETVPTPAGVTEGSTSTPETQTTAKPITKRAREVARYSQKHVHGRGHAGGKEGLLVIDSGEISDLVGVLTLCAMLEQVHKEERFDTTFENVVGVVG</sequence>
<accession>A0A2J6SQB8</accession>
<evidence type="ECO:0000313" key="3">
    <source>
        <dbReference type="Proteomes" id="UP000235371"/>
    </source>
</evidence>
<name>A0A2J6SQB8_9HELO</name>
<evidence type="ECO:0000313" key="2">
    <source>
        <dbReference type="EMBL" id="PMD52949.1"/>
    </source>
</evidence>
<organism evidence="2 3">
    <name type="scientific">Hyaloscypha bicolor E</name>
    <dbReference type="NCBI Taxonomy" id="1095630"/>
    <lineage>
        <taxon>Eukaryota</taxon>
        <taxon>Fungi</taxon>
        <taxon>Dikarya</taxon>
        <taxon>Ascomycota</taxon>
        <taxon>Pezizomycotina</taxon>
        <taxon>Leotiomycetes</taxon>
        <taxon>Helotiales</taxon>
        <taxon>Hyaloscyphaceae</taxon>
        <taxon>Hyaloscypha</taxon>
        <taxon>Hyaloscypha bicolor</taxon>
    </lineage>
</organism>
<protein>
    <submittedName>
        <fullName evidence="2">Uncharacterized protein</fullName>
    </submittedName>
</protein>
<proteinExistence type="predicted"/>
<reference evidence="2 3" key="1">
    <citation type="submission" date="2016-04" db="EMBL/GenBank/DDBJ databases">
        <title>A degradative enzymes factory behind the ericoid mycorrhizal symbiosis.</title>
        <authorList>
            <consortium name="DOE Joint Genome Institute"/>
            <person name="Martino E."/>
            <person name="Morin E."/>
            <person name="Grelet G."/>
            <person name="Kuo A."/>
            <person name="Kohler A."/>
            <person name="Daghino S."/>
            <person name="Barry K."/>
            <person name="Choi C."/>
            <person name="Cichocki N."/>
            <person name="Clum A."/>
            <person name="Copeland A."/>
            <person name="Hainaut M."/>
            <person name="Haridas S."/>
            <person name="Labutti K."/>
            <person name="Lindquist E."/>
            <person name="Lipzen A."/>
            <person name="Khouja H.-R."/>
            <person name="Murat C."/>
            <person name="Ohm R."/>
            <person name="Olson A."/>
            <person name="Spatafora J."/>
            <person name="Veneault-Fourrey C."/>
            <person name="Henrissat B."/>
            <person name="Grigoriev I."/>
            <person name="Martin F."/>
            <person name="Perotto S."/>
        </authorList>
    </citation>
    <scope>NUCLEOTIDE SEQUENCE [LARGE SCALE GENOMIC DNA]</scope>
    <source>
        <strain evidence="2 3">E</strain>
    </source>
</reference>
<dbReference type="EMBL" id="KZ613895">
    <property type="protein sequence ID" value="PMD52949.1"/>
    <property type="molecule type" value="Genomic_DNA"/>
</dbReference>
<dbReference type="InParanoid" id="A0A2J6SQB8"/>
<feature type="compositionally biased region" description="Polar residues" evidence="1">
    <location>
        <begin position="174"/>
        <end position="187"/>
    </location>
</feature>
<dbReference type="GeneID" id="36589628"/>
<evidence type="ECO:0000256" key="1">
    <source>
        <dbReference type="SAM" id="MobiDB-lite"/>
    </source>
</evidence>
<dbReference type="Proteomes" id="UP000235371">
    <property type="component" value="Unassembled WGS sequence"/>
</dbReference>
<dbReference type="AlphaFoldDB" id="A0A2J6SQB8"/>
<gene>
    <name evidence="2" type="ORF">K444DRAFT_619641</name>
</gene>